<feature type="region of interest" description="Disordered" evidence="1">
    <location>
        <begin position="20"/>
        <end position="87"/>
    </location>
</feature>
<sequence length="87" mass="9803">MIDVFLEMLVIHNVRVQRNTNRNDDAGNAGECQGQTIVGAEPRNDRPQQRSLDAEFEDGEQAEHSIEGHHVNGHCDEAYKTSNKARM</sequence>
<feature type="compositionally biased region" description="Basic and acidic residues" evidence="1">
    <location>
        <begin position="61"/>
        <end position="79"/>
    </location>
</feature>
<protein>
    <submittedName>
        <fullName evidence="2">Unannotated protein</fullName>
    </submittedName>
</protein>
<dbReference type="EMBL" id="CAFAAM010000190">
    <property type="protein sequence ID" value="CAB4812966.1"/>
    <property type="molecule type" value="Genomic_DNA"/>
</dbReference>
<evidence type="ECO:0000313" key="2">
    <source>
        <dbReference type="EMBL" id="CAB4812966.1"/>
    </source>
</evidence>
<evidence type="ECO:0000256" key="1">
    <source>
        <dbReference type="SAM" id="MobiDB-lite"/>
    </source>
</evidence>
<name>A0A6J6Z0D6_9ZZZZ</name>
<gene>
    <name evidence="2" type="ORF">UFOPK3010_01266</name>
</gene>
<dbReference type="AlphaFoldDB" id="A0A6J6Z0D6"/>
<reference evidence="2" key="1">
    <citation type="submission" date="2020-05" db="EMBL/GenBank/DDBJ databases">
        <authorList>
            <person name="Chiriac C."/>
            <person name="Salcher M."/>
            <person name="Ghai R."/>
            <person name="Kavagutti S V."/>
        </authorList>
    </citation>
    <scope>NUCLEOTIDE SEQUENCE</scope>
</reference>
<proteinExistence type="predicted"/>
<accession>A0A6J6Z0D6</accession>
<organism evidence="2">
    <name type="scientific">freshwater metagenome</name>
    <dbReference type="NCBI Taxonomy" id="449393"/>
    <lineage>
        <taxon>unclassified sequences</taxon>
        <taxon>metagenomes</taxon>
        <taxon>ecological metagenomes</taxon>
    </lineage>
</organism>